<dbReference type="Proteomes" id="UP000299102">
    <property type="component" value="Unassembled WGS sequence"/>
</dbReference>
<dbReference type="EMBL" id="BGZK01001857">
    <property type="protein sequence ID" value="GBP87406.1"/>
    <property type="molecule type" value="Genomic_DNA"/>
</dbReference>
<feature type="region of interest" description="Disordered" evidence="1">
    <location>
        <begin position="153"/>
        <end position="175"/>
    </location>
</feature>
<reference evidence="2 3" key="1">
    <citation type="journal article" date="2019" name="Commun. Biol.">
        <title>The bagworm genome reveals a unique fibroin gene that provides high tensile strength.</title>
        <authorList>
            <person name="Kono N."/>
            <person name="Nakamura H."/>
            <person name="Ohtoshi R."/>
            <person name="Tomita M."/>
            <person name="Numata K."/>
            <person name="Arakawa K."/>
        </authorList>
    </citation>
    <scope>NUCLEOTIDE SEQUENCE [LARGE SCALE GENOMIC DNA]</scope>
</reference>
<protein>
    <submittedName>
        <fullName evidence="2">Uncharacterized protein</fullName>
    </submittedName>
</protein>
<evidence type="ECO:0000256" key="1">
    <source>
        <dbReference type="SAM" id="MobiDB-lite"/>
    </source>
</evidence>
<sequence length="456" mass="50906">MQSSGNFQATRSSRRRSAPGGVGFPHVTSRECAPPAHTHSCWLQLSFETSKVASSSNSFRPDAVPGDRYDLFNAQKMFCCYNDSDYCQTQCDPKLLKAWQRSTRRTDPGERWSYPQQINNVIQYSHASVTERRVYVFKGNDICPFANVRSDTSSVPQRAQQFPQDLRPGPAGPGRTLPPNLHTESHAEIWSVVHCDYGTRYCCVVRRAAGVGIVTRVNLQKHSSSLRAFRLTIVVKICFSYLISTTLTQNAYKAFTETNIDEVLTLVISVHSSAISRASADAPALINADISFWAHLSAGPAARRSRPPRSKVTARKNIKGTPNAVTGGRRGQRVRRRVHLRRARRCRGAAASTHFTHSAPTREVKWTEPFALYMNNRIIQQTTTLGVSPPKSLKNRPTRFPSARCSEVAFRVTLRLLRQFGVVNLRPTLIVTLTAPVRPDARSGTSMTYVTGKFNL</sequence>
<gene>
    <name evidence="2" type="ORF">EVAR_67568_1</name>
</gene>
<evidence type="ECO:0000313" key="3">
    <source>
        <dbReference type="Proteomes" id="UP000299102"/>
    </source>
</evidence>
<accession>A0A4C1ZFU7</accession>
<feature type="region of interest" description="Disordered" evidence="1">
    <location>
        <begin position="1"/>
        <end position="33"/>
    </location>
</feature>
<dbReference type="AlphaFoldDB" id="A0A4C1ZFU7"/>
<name>A0A4C1ZFU7_EUMVA</name>
<feature type="compositionally biased region" description="Polar residues" evidence="1">
    <location>
        <begin position="1"/>
        <end position="11"/>
    </location>
</feature>
<evidence type="ECO:0000313" key="2">
    <source>
        <dbReference type="EMBL" id="GBP87406.1"/>
    </source>
</evidence>
<organism evidence="2 3">
    <name type="scientific">Eumeta variegata</name>
    <name type="common">Bagworm moth</name>
    <name type="synonym">Eumeta japonica</name>
    <dbReference type="NCBI Taxonomy" id="151549"/>
    <lineage>
        <taxon>Eukaryota</taxon>
        <taxon>Metazoa</taxon>
        <taxon>Ecdysozoa</taxon>
        <taxon>Arthropoda</taxon>
        <taxon>Hexapoda</taxon>
        <taxon>Insecta</taxon>
        <taxon>Pterygota</taxon>
        <taxon>Neoptera</taxon>
        <taxon>Endopterygota</taxon>
        <taxon>Lepidoptera</taxon>
        <taxon>Glossata</taxon>
        <taxon>Ditrysia</taxon>
        <taxon>Tineoidea</taxon>
        <taxon>Psychidae</taxon>
        <taxon>Oiketicinae</taxon>
        <taxon>Eumeta</taxon>
    </lineage>
</organism>
<feature type="compositionally biased region" description="Polar residues" evidence="1">
    <location>
        <begin position="153"/>
        <end position="163"/>
    </location>
</feature>
<keyword evidence="3" id="KW-1185">Reference proteome</keyword>
<comment type="caution">
    <text evidence="2">The sequence shown here is derived from an EMBL/GenBank/DDBJ whole genome shotgun (WGS) entry which is preliminary data.</text>
</comment>
<proteinExistence type="predicted"/>